<dbReference type="SMART" id="SM01134">
    <property type="entry name" value="DeoRC"/>
    <property type="match status" value="1"/>
</dbReference>
<dbReference type="Gene3D" id="3.40.50.1360">
    <property type="match status" value="1"/>
</dbReference>
<dbReference type="SUPFAM" id="SSF100950">
    <property type="entry name" value="NagB/RpiA/CoA transferase-like"/>
    <property type="match status" value="1"/>
</dbReference>
<dbReference type="InterPro" id="IPR050313">
    <property type="entry name" value="Carb_Metab_HTH_regulators"/>
</dbReference>
<dbReference type="AlphaFoldDB" id="A0A0M2NG41"/>
<dbReference type="Pfam" id="PF08220">
    <property type="entry name" value="HTH_DeoR"/>
    <property type="match status" value="1"/>
</dbReference>
<dbReference type="InterPro" id="IPR014036">
    <property type="entry name" value="DeoR-like_C"/>
</dbReference>
<dbReference type="OrthoDB" id="9797223at2"/>
<dbReference type="InterPro" id="IPR036390">
    <property type="entry name" value="WH_DNA-bd_sf"/>
</dbReference>
<dbReference type="SUPFAM" id="SSF46785">
    <property type="entry name" value="Winged helix' DNA-binding domain"/>
    <property type="match status" value="1"/>
</dbReference>
<dbReference type="Pfam" id="PF00455">
    <property type="entry name" value="DeoRC"/>
    <property type="match status" value="1"/>
</dbReference>
<sequence length="259" mass="28583">MDQNNPYFMEERRKLIQSIIQKEKRVTISELSQRFDIGEATIRRDLNAMEKSGLIQKTHGGAILADRAYKEVAINIRDEQNKEEKERIALAAASLVYDSEAIMIDAGSTTYKIAQQLKGKNELVVVTNSPLVSSELAGVGNNKIILTGGELNADTNALIGPVATGAIRQFRVDKVFIGASGLLFEDGFFTVSPYEAEIKRAMMEMAAEITIVMDSSKIGTSMFSRICSIREIDRLIVDSGINDEVLMELKQCGIEVLTV</sequence>
<dbReference type="EMBL" id="LAYJ01000115">
    <property type="protein sequence ID" value="KKI49936.1"/>
    <property type="molecule type" value="Genomic_DNA"/>
</dbReference>
<dbReference type="Gene3D" id="1.10.10.10">
    <property type="entry name" value="Winged helix-like DNA-binding domain superfamily/Winged helix DNA-binding domain"/>
    <property type="match status" value="1"/>
</dbReference>
<evidence type="ECO:0000256" key="1">
    <source>
        <dbReference type="ARBA" id="ARBA00023015"/>
    </source>
</evidence>
<evidence type="ECO:0000256" key="2">
    <source>
        <dbReference type="ARBA" id="ARBA00023163"/>
    </source>
</evidence>
<dbReference type="PANTHER" id="PTHR30363:SF44">
    <property type="entry name" value="AGA OPERON TRANSCRIPTIONAL REPRESSOR-RELATED"/>
    <property type="match status" value="1"/>
</dbReference>
<comment type="caution">
    <text evidence="4">The sequence shown here is derived from an EMBL/GenBank/DDBJ whole genome shotgun (WGS) entry which is preliminary data.</text>
</comment>
<evidence type="ECO:0000313" key="5">
    <source>
        <dbReference type="Proteomes" id="UP000034076"/>
    </source>
</evidence>
<keyword evidence="1" id="KW-0805">Transcription regulation</keyword>
<gene>
    <name evidence="4" type="ORF">CHK_2552</name>
</gene>
<organism evidence="4 5">
    <name type="scientific">Christensenella hongkongensis</name>
    <dbReference type="NCBI Taxonomy" id="270498"/>
    <lineage>
        <taxon>Bacteria</taxon>
        <taxon>Bacillati</taxon>
        <taxon>Bacillota</taxon>
        <taxon>Clostridia</taxon>
        <taxon>Christensenellales</taxon>
        <taxon>Christensenellaceae</taxon>
        <taxon>Christensenella</taxon>
    </lineage>
</organism>
<keyword evidence="2" id="KW-0804">Transcription</keyword>
<dbReference type="GO" id="GO:0003700">
    <property type="term" value="F:DNA-binding transcription factor activity"/>
    <property type="evidence" value="ECO:0007669"/>
    <property type="project" value="InterPro"/>
</dbReference>
<dbReference type="InterPro" id="IPR001034">
    <property type="entry name" value="DeoR_HTH"/>
</dbReference>
<evidence type="ECO:0000259" key="3">
    <source>
        <dbReference type="PROSITE" id="PS51000"/>
    </source>
</evidence>
<dbReference type="SMART" id="SM00420">
    <property type="entry name" value="HTH_DEOR"/>
    <property type="match status" value="1"/>
</dbReference>
<feature type="domain" description="HTH deoR-type" evidence="3">
    <location>
        <begin position="9"/>
        <end position="64"/>
    </location>
</feature>
<dbReference type="RefSeq" id="WP_046444369.1">
    <property type="nucleotide sequence ID" value="NZ_LAYJ01000115.1"/>
</dbReference>
<proteinExistence type="predicted"/>
<dbReference type="PANTHER" id="PTHR30363">
    <property type="entry name" value="HTH-TYPE TRANSCRIPTIONAL REGULATOR SRLR-RELATED"/>
    <property type="match status" value="1"/>
</dbReference>
<dbReference type="Proteomes" id="UP000034076">
    <property type="component" value="Unassembled WGS sequence"/>
</dbReference>
<reference evidence="4 5" key="1">
    <citation type="submission" date="2015-04" db="EMBL/GenBank/DDBJ databases">
        <title>Draft genome sequence of bacteremic isolate Catabacter hongkongensis type strain HKU16T.</title>
        <authorList>
            <person name="Lau S.K."/>
            <person name="Teng J.L."/>
            <person name="Huang Y."/>
            <person name="Curreem S.O."/>
            <person name="Tsui S.K."/>
            <person name="Woo P.C."/>
        </authorList>
    </citation>
    <scope>NUCLEOTIDE SEQUENCE [LARGE SCALE GENOMIC DNA]</scope>
    <source>
        <strain evidence="4 5">HKU16</strain>
    </source>
</reference>
<dbReference type="InterPro" id="IPR036388">
    <property type="entry name" value="WH-like_DNA-bd_sf"/>
</dbReference>
<dbReference type="STRING" id="270498.CHK_2552"/>
<accession>A0A0M2NG41</accession>
<dbReference type="PRINTS" id="PR00037">
    <property type="entry name" value="HTHLACR"/>
</dbReference>
<dbReference type="PROSITE" id="PS51000">
    <property type="entry name" value="HTH_DEOR_2"/>
    <property type="match status" value="1"/>
</dbReference>
<name>A0A0M2NG41_9FIRM</name>
<protein>
    <submittedName>
        <fullName evidence="4">Putative regulator of fructose utilization, DeoR family</fullName>
    </submittedName>
</protein>
<evidence type="ECO:0000313" key="4">
    <source>
        <dbReference type="EMBL" id="KKI49936.1"/>
    </source>
</evidence>
<dbReference type="InterPro" id="IPR037171">
    <property type="entry name" value="NagB/RpiA_transferase-like"/>
</dbReference>
<keyword evidence="5" id="KW-1185">Reference proteome</keyword>